<dbReference type="EMBL" id="JAIWYP010000002">
    <property type="protein sequence ID" value="KAH3873281.1"/>
    <property type="molecule type" value="Genomic_DNA"/>
</dbReference>
<dbReference type="SUPFAM" id="SSF49313">
    <property type="entry name" value="Cadherin-like"/>
    <property type="match status" value="1"/>
</dbReference>
<proteinExistence type="predicted"/>
<gene>
    <name evidence="1" type="ORF">DPMN_036513</name>
</gene>
<reference evidence="1" key="2">
    <citation type="submission" date="2020-11" db="EMBL/GenBank/DDBJ databases">
        <authorList>
            <person name="McCartney M.A."/>
            <person name="Auch B."/>
            <person name="Kono T."/>
            <person name="Mallez S."/>
            <person name="Becker A."/>
            <person name="Gohl D.M."/>
            <person name="Silverstein K.A.T."/>
            <person name="Koren S."/>
            <person name="Bechman K.B."/>
            <person name="Herman A."/>
            <person name="Abrahante J.E."/>
            <person name="Garbe J."/>
        </authorList>
    </citation>
    <scope>NUCLEOTIDE SEQUENCE</scope>
    <source>
        <strain evidence="1">Duluth1</strain>
        <tissue evidence="1">Whole animal</tissue>
    </source>
</reference>
<name>A0A9D4MDQ2_DREPO</name>
<keyword evidence="2" id="KW-1185">Reference proteome</keyword>
<organism evidence="1 2">
    <name type="scientific">Dreissena polymorpha</name>
    <name type="common">Zebra mussel</name>
    <name type="synonym">Mytilus polymorpha</name>
    <dbReference type="NCBI Taxonomy" id="45954"/>
    <lineage>
        <taxon>Eukaryota</taxon>
        <taxon>Metazoa</taxon>
        <taxon>Spiralia</taxon>
        <taxon>Lophotrochozoa</taxon>
        <taxon>Mollusca</taxon>
        <taxon>Bivalvia</taxon>
        <taxon>Autobranchia</taxon>
        <taxon>Heteroconchia</taxon>
        <taxon>Euheterodonta</taxon>
        <taxon>Imparidentia</taxon>
        <taxon>Neoheterodontei</taxon>
        <taxon>Myida</taxon>
        <taxon>Dreissenoidea</taxon>
        <taxon>Dreissenidae</taxon>
        <taxon>Dreissena</taxon>
    </lineage>
</organism>
<evidence type="ECO:0000313" key="2">
    <source>
        <dbReference type="Proteomes" id="UP000828390"/>
    </source>
</evidence>
<dbReference type="InterPro" id="IPR015919">
    <property type="entry name" value="Cadherin-like_sf"/>
</dbReference>
<dbReference type="GO" id="GO:0005509">
    <property type="term" value="F:calcium ion binding"/>
    <property type="evidence" value="ECO:0007669"/>
    <property type="project" value="InterPro"/>
</dbReference>
<dbReference type="Gene3D" id="2.60.40.60">
    <property type="entry name" value="Cadherins"/>
    <property type="match status" value="1"/>
</dbReference>
<protein>
    <submittedName>
        <fullName evidence="1">Uncharacterized protein</fullName>
    </submittedName>
</protein>
<dbReference type="GO" id="GO:0016020">
    <property type="term" value="C:membrane"/>
    <property type="evidence" value="ECO:0007669"/>
    <property type="project" value="InterPro"/>
</dbReference>
<reference evidence="1" key="1">
    <citation type="journal article" date="2019" name="bioRxiv">
        <title>The Genome of the Zebra Mussel, Dreissena polymorpha: A Resource for Invasive Species Research.</title>
        <authorList>
            <person name="McCartney M.A."/>
            <person name="Auch B."/>
            <person name="Kono T."/>
            <person name="Mallez S."/>
            <person name="Zhang Y."/>
            <person name="Obille A."/>
            <person name="Becker A."/>
            <person name="Abrahante J.E."/>
            <person name="Garbe J."/>
            <person name="Badalamenti J.P."/>
            <person name="Herman A."/>
            <person name="Mangelson H."/>
            <person name="Liachko I."/>
            <person name="Sullivan S."/>
            <person name="Sone E.D."/>
            <person name="Koren S."/>
            <person name="Silverstein K.A.T."/>
            <person name="Beckman K.B."/>
            <person name="Gohl D.M."/>
        </authorList>
    </citation>
    <scope>NUCLEOTIDE SEQUENCE</scope>
    <source>
        <strain evidence="1">Duluth1</strain>
        <tissue evidence="1">Whole animal</tissue>
    </source>
</reference>
<comment type="caution">
    <text evidence="1">The sequence shown here is derived from an EMBL/GenBank/DDBJ whole genome shotgun (WGS) entry which is preliminary data.</text>
</comment>
<dbReference type="AlphaFoldDB" id="A0A9D4MDQ2"/>
<evidence type="ECO:0000313" key="1">
    <source>
        <dbReference type="EMBL" id="KAH3873281.1"/>
    </source>
</evidence>
<accession>A0A9D4MDQ2</accession>
<sequence>MSLRAYDSFYAYNYGFATVRIIVIRNPNPPVFSLPSYQVTVNENIPLGNVAVDIQATDADQVGAIKPL</sequence>
<dbReference type="Proteomes" id="UP000828390">
    <property type="component" value="Unassembled WGS sequence"/>
</dbReference>